<evidence type="ECO:0000313" key="3">
    <source>
        <dbReference type="EMBL" id="AXR77995.1"/>
    </source>
</evidence>
<dbReference type="InterPro" id="IPR012675">
    <property type="entry name" value="Beta-grasp_dom_sf"/>
</dbReference>
<sequence>MPTIEFRGRQIECERSRLLRNVLLEADESPHNGRANLFNCRGHGTCGTCAVAIDGAVSEPTTIERRRLSVPPHDPESGLRLSCQTRVEGDLEVRKYDGFWGQRVPEKSADDANEPAEAVDEQ</sequence>
<dbReference type="PROSITE" id="PS51085">
    <property type="entry name" value="2FE2S_FER_2"/>
    <property type="match status" value="1"/>
</dbReference>
<accession>A0A346PR65</accession>
<dbReference type="KEGG" id="nag:AArcMg_2009"/>
<dbReference type="GO" id="GO:0051536">
    <property type="term" value="F:iron-sulfur cluster binding"/>
    <property type="evidence" value="ECO:0007669"/>
    <property type="project" value="InterPro"/>
</dbReference>
<dbReference type="CDD" id="cd00207">
    <property type="entry name" value="fer2"/>
    <property type="match status" value="1"/>
</dbReference>
<keyword evidence="5" id="KW-1185">Reference proteome</keyword>
<evidence type="ECO:0000259" key="2">
    <source>
        <dbReference type="PROSITE" id="PS51085"/>
    </source>
</evidence>
<feature type="domain" description="2Fe-2S ferredoxin-type" evidence="2">
    <location>
        <begin position="2"/>
        <end position="99"/>
    </location>
</feature>
<dbReference type="EMBL" id="CP027033">
    <property type="protein sequence ID" value="AXR82010.1"/>
    <property type="molecule type" value="Genomic_DNA"/>
</dbReference>
<dbReference type="RefSeq" id="WP_117364113.1">
    <property type="nucleotide sequence ID" value="NZ_CP024047.1"/>
</dbReference>
<organism evidence="3 6">
    <name type="scientific">Natrarchaeobaculum sulfurireducens</name>
    <dbReference type="NCBI Taxonomy" id="2044521"/>
    <lineage>
        <taxon>Archaea</taxon>
        <taxon>Methanobacteriati</taxon>
        <taxon>Methanobacteriota</taxon>
        <taxon>Stenosarchaea group</taxon>
        <taxon>Halobacteria</taxon>
        <taxon>Halobacteriales</taxon>
        <taxon>Natrialbaceae</taxon>
        <taxon>Natrarchaeobaculum</taxon>
    </lineage>
</organism>
<reference evidence="5" key="2">
    <citation type="submission" date="2018-02" db="EMBL/GenBank/DDBJ databases">
        <title>Phenotypic and genomic properties of facultatively anaerobic sulfur-reducing natronoarchaea from hypersaline soda lakes.</title>
        <authorList>
            <person name="Sorokin D.Y."/>
            <person name="Kublanov I.V."/>
            <person name="Roman P."/>
            <person name="Sinninghe Damste J.S."/>
            <person name="Golyshin P.N."/>
            <person name="Rojo D."/>
            <person name="Ciordia S."/>
            <person name="Mena M.D.C."/>
            <person name="Ferrer M."/>
            <person name="Messina E."/>
            <person name="Smedile F."/>
            <person name="La Spada G."/>
            <person name="La Cono V."/>
            <person name="Yakimov M.M."/>
        </authorList>
    </citation>
    <scope>NUCLEOTIDE SEQUENCE [LARGE SCALE GENOMIC DNA]</scope>
    <source>
        <strain evidence="5">AArc-Mg</strain>
    </source>
</reference>
<dbReference type="AlphaFoldDB" id="A0A346PEQ0"/>
<gene>
    <name evidence="3" type="ORF">AArc1_1665</name>
    <name evidence="4" type="ORF">AArcMg_2009</name>
</gene>
<name>A0A346PEQ0_9EURY</name>
<proteinExistence type="predicted"/>
<dbReference type="GeneID" id="37642496"/>
<reference evidence="3" key="3">
    <citation type="journal article" date="2019" name="Int. J. Syst. Evol. Microbiol.">
        <title>Natronolimnobius sulfurireducens sp. nov. and Halalkaliarchaeum desulfuricum gen. nov., sp. nov., the first sulfur-respiring alkaliphilic haloarchaea from hypersaline alkaline lakes.</title>
        <authorList>
            <person name="Sorokin D.Y."/>
            <person name="Yakimov M."/>
            <person name="Messina E."/>
            <person name="Merkel A.Y."/>
            <person name="Bale N.J."/>
            <person name="Sinninghe Damste J.S."/>
        </authorList>
    </citation>
    <scope>NUCLEOTIDE SEQUENCE</scope>
    <source>
        <strain evidence="4">AArc-Mg</strain>
        <strain evidence="3">AArc1</strain>
    </source>
</reference>
<dbReference type="SUPFAM" id="SSF54292">
    <property type="entry name" value="2Fe-2S ferredoxin-like"/>
    <property type="match status" value="1"/>
</dbReference>
<dbReference type="EMBL" id="CP024047">
    <property type="protein sequence ID" value="AXR77995.1"/>
    <property type="molecule type" value="Genomic_DNA"/>
</dbReference>
<dbReference type="Gene3D" id="3.10.20.30">
    <property type="match status" value="1"/>
</dbReference>
<dbReference type="InterPro" id="IPR001041">
    <property type="entry name" value="2Fe-2S_ferredoxin-type"/>
</dbReference>
<feature type="compositionally biased region" description="Acidic residues" evidence="1">
    <location>
        <begin position="111"/>
        <end position="122"/>
    </location>
</feature>
<dbReference type="Pfam" id="PF00111">
    <property type="entry name" value="Fer2"/>
    <property type="match status" value="1"/>
</dbReference>
<dbReference type="OrthoDB" id="31557at2157"/>
<dbReference type="KEGG" id="nan:AArc1_1665"/>
<evidence type="ECO:0000313" key="6">
    <source>
        <dbReference type="Proteomes" id="UP000258707"/>
    </source>
</evidence>
<evidence type="ECO:0000256" key="1">
    <source>
        <dbReference type="SAM" id="MobiDB-lite"/>
    </source>
</evidence>
<reference evidence="6" key="1">
    <citation type="submission" date="2017-10" db="EMBL/GenBank/DDBJ databases">
        <title>Phenotypic and genomic properties of facultatively anaerobic sulfur-reducing natronoarchaea from hypersaline soda lakes.</title>
        <authorList>
            <person name="Sorokin D.Y."/>
            <person name="Kublanov I.V."/>
            <person name="Roman P."/>
            <person name="Sinninghe Damste J.S."/>
            <person name="Golyshin P.N."/>
            <person name="Rojo D."/>
            <person name="Ciordia S."/>
            <person name="Mena Md.C."/>
            <person name="Ferrer M."/>
            <person name="Messina E."/>
            <person name="Smedile F."/>
            <person name="La Spada G."/>
            <person name="La Cono V."/>
            <person name="Yakimov M.M."/>
        </authorList>
    </citation>
    <scope>NUCLEOTIDE SEQUENCE [LARGE SCALE GENOMIC DNA]</scope>
    <source>
        <strain evidence="6">AArc1</strain>
    </source>
</reference>
<evidence type="ECO:0000313" key="4">
    <source>
        <dbReference type="EMBL" id="AXR82010.1"/>
    </source>
</evidence>
<protein>
    <submittedName>
        <fullName evidence="3">Ferredoxin</fullName>
    </submittedName>
</protein>
<evidence type="ECO:0000313" key="5">
    <source>
        <dbReference type="Proteomes" id="UP000258613"/>
    </source>
</evidence>
<feature type="region of interest" description="Disordered" evidence="1">
    <location>
        <begin position="102"/>
        <end position="122"/>
    </location>
</feature>
<accession>A0A346PEQ0</accession>
<dbReference type="InterPro" id="IPR036010">
    <property type="entry name" value="2Fe-2S_ferredoxin-like_sf"/>
</dbReference>
<dbReference type="Proteomes" id="UP000258707">
    <property type="component" value="Chromosome"/>
</dbReference>
<dbReference type="Proteomes" id="UP000258613">
    <property type="component" value="Chromosome"/>
</dbReference>